<evidence type="ECO:0000313" key="3">
    <source>
        <dbReference type="Proteomes" id="UP000190037"/>
    </source>
</evidence>
<proteinExistence type="predicted"/>
<feature type="region of interest" description="Disordered" evidence="1">
    <location>
        <begin position="85"/>
        <end position="132"/>
    </location>
</feature>
<comment type="caution">
    <text evidence="2">The sequence shown here is derived from an EMBL/GenBank/DDBJ whole genome shotgun (WGS) entry which is preliminary data.</text>
</comment>
<feature type="compositionally biased region" description="Basic and acidic residues" evidence="1">
    <location>
        <begin position="94"/>
        <end position="106"/>
    </location>
</feature>
<dbReference type="STRING" id="159449.B4N89_45800"/>
<evidence type="ECO:0000256" key="1">
    <source>
        <dbReference type="SAM" id="MobiDB-lite"/>
    </source>
</evidence>
<evidence type="ECO:0000313" key="2">
    <source>
        <dbReference type="EMBL" id="OPC76793.1"/>
    </source>
</evidence>
<name>A0A1T3NJ06_9ACTN</name>
<organism evidence="2 3">
    <name type="scientific">Embleya scabrispora</name>
    <dbReference type="NCBI Taxonomy" id="159449"/>
    <lineage>
        <taxon>Bacteria</taxon>
        <taxon>Bacillati</taxon>
        <taxon>Actinomycetota</taxon>
        <taxon>Actinomycetes</taxon>
        <taxon>Kitasatosporales</taxon>
        <taxon>Streptomycetaceae</taxon>
        <taxon>Embleya</taxon>
    </lineage>
</organism>
<protein>
    <submittedName>
        <fullName evidence="2">Uncharacterized protein</fullName>
    </submittedName>
</protein>
<keyword evidence="3" id="KW-1185">Reference proteome</keyword>
<dbReference type="EMBL" id="MWQN01000005">
    <property type="protein sequence ID" value="OPC76793.1"/>
    <property type="molecule type" value="Genomic_DNA"/>
</dbReference>
<reference evidence="2 3" key="1">
    <citation type="submission" date="2017-03" db="EMBL/GenBank/DDBJ databases">
        <title>Draft genome sequence of Streptomyces scabrisporus NF3, endophyte isolated from Amphipterygium adstringens.</title>
        <authorList>
            <person name="Vazquez M."/>
            <person name="Ceapa C.D."/>
            <person name="Rodriguez Luna D."/>
            <person name="Sanchez Esquivel S."/>
        </authorList>
    </citation>
    <scope>NUCLEOTIDE SEQUENCE [LARGE SCALE GENOMIC DNA]</scope>
    <source>
        <strain evidence="2 3">NF3</strain>
    </source>
</reference>
<dbReference type="Proteomes" id="UP000190037">
    <property type="component" value="Unassembled WGS sequence"/>
</dbReference>
<dbReference type="AlphaFoldDB" id="A0A1T3NJ06"/>
<sequence length="198" mass="22548">MHPWATLTREAYEEASAVPGASVYLGYLHDHDALIYAGTPVARVRYAARVTRLGPARPDPATGREWRRLLVDPATAVDEDLVTGTRHRRRFPPRSRDHCPRPERPGPRRHLRRTRQHLEPRRNHTRTSASQATRTFHPVVLRPAEWNWAGRYRHRLRIRDRGPGRCHDTAGRAAVTGAVTQYCSARGGRAVQRAASWA</sequence>
<gene>
    <name evidence="2" type="ORF">B4N89_45800</name>
</gene>
<accession>A0A1T3NJ06</accession>